<dbReference type="KEGG" id="qsa:O6P43_005474"/>
<gene>
    <name evidence="2" type="ORF">O6P43_005474</name>
</gene>
<proteinExistence type="predicted"/>
<sequence>MRVVRESESAHAGKSKQINTISTISEGCWAGLPSKQQRRNNKRKRAPSEKNLQGKETSHAFGKRRSFKPRGNLHGSQSSAFRNKGNKSCYIAGPALDADFVRYRSEQHRSDLEPHAGYLEPIAGFVERHHTRYLEPAVSNHSHSLQKILGTCIGKRKPSTCRIC</sequence>
<dbReference type="EMBL" id="JARAOO010000003">
    <property type="protein sequence ID" value="KAJ7975566.1"/>
    <property type="molecule type" value="Genomic_DNA"/>
</dbReference>
<dbReference type="AlphaFoldDB" id="A0AAD7Q637"/>
<feature type="compositionally biased region" description="Basic residues" evidence="1">
    <location>
        <begin position="36"/>
        <end position="45"/>
    </location>
</feature>
<feature type="region of interest" description="Disordered" evidence="1">
    <location>
        <begin position="29"/>
        <end position="85"/>
    </location>
</feature>
<feature type="compositionally biased region" description="Basic and acidic residues" evidence="1">
    <location>
        <begin position="46"/>
        <end position="58"/>
    </location>
</feature>
<comment type="caution">
    <text evidence="2">The sequence shown here is derived from an EMBL/GenBank/DDBJ whole genome shotgun (WGS) entry which is preliminary data.</text>
</comment>
<evidence type="ECO:0000256" key="1">
    <source>
        <dbReference type="SAM" id="MobiDB-lite"/>
    </source>
</evidence>
<keyword evidence="3" id="KW-1185">Reference proteome</keyword>
<organism evidence="2 3">
    <name type="scientific">Quillaja saponaria</name>
    <name type="common">Soap bark tree</name>
    <dbReference type="NCBI Taxonomy" id="32244"/>
    <lineage>
        <taxon>Eukaryota</taxon>
        <taxon>Viridiplantae</taxon>
        <taxon>Streptophyta</taxon>
        <taxon>Embryophyta</taxon>
        <taxon>Tracheophyta</taxon>
        <taxon>Spermatophyta</taxon>
        <taxon>Magnoliopsida</taxon>
        <taxon>eudicotyledons</taxon>
        <taxon>Gunneridae</taxon>
        <taxon>Pentapetalae</taxon>
        <taxon>rosids</taxon>
        <taxon>fabids</taxon>
        <taxon>Fabales</taxon>
        <taxon>Quillajaceae</taxon>
        <taxon>Quillaja</taxon>
    </lineage>
</organism>
<protein>
    <submittedName>
        <fullName evidence="2">Nucleotide-binding, alpha-beta plait</fullName>
    </submittedName>
</protein>
<evidence type="ECO:0000313" key="2">
    <source>
        <dbReference type="EMBL" id="KAJ7975566.1"/>
    </source>
</evidence>
<reference evidence="2" key="1">
    <citation type="journal article" date="2023" name="Science">
        <title>Elucidation of the pathway for biosynthesis of saponin adjuvants from the soapbark tree.</title>
        <authorList>
            <person name="Reed J."/>
            <person name="Orme A."/>
            <person name="El-Demerdash A."/>
            <person name="Owen C."/>
            <person name="Martin L.B.B."/>
            <person name="Misra R.C."/>
            <person name="Kikuchi S."/>
            <person name="Rejzek M."/>
            <person name="Martin A.C."/>
            <person name="Harkess A."/>
            <person name="Leebens-Mack J."/>
            <person name="Louveau T."/>
            <person name="Stephenson M.J."/>
            <person name="Osbourn A."/>
        </authorList>
    </citation>
    <scope>NUCLEOTIDE SEQUENCE</scope>
    <source>
        <strain evidence="2">S10</strain>
    </source>
</reference>
<dbReference type="Proteomes" id="UP001163823">
    <property type="component" value="Chromosome 3"/>
</dbReference>
<name>A0AAD7Q637_QUISA</name>
<evidence type="ECO:0000313" key="3">
    <source>
        <dbReference type="Proteomes" id="UP001163823"/>
    </source>
</evidence>
<accession>A0AAD7Q637</accession>